<evidence type="ECO:0000256" key="1">
    <source>
        <dbReference type="ARBA" id="ARBA00003238"/>
    </source>
</evidence>
<reference evidence="3" key="2">
    <citation type="submission" date="2021-04" db="EMBL/GenBank/DDBJ databases">
        <authorList>
            <person name="Gilroy R."/>
        </authorList>
    </citation>
    <scope>NUCLEOTIDE SEQUENCE</scope>
    <source>
        <strain evidence="3">ChiHjej13B12-752</strain>
    </source>
</reference>
<dbReference type="Gene3D" id="3.40.50.10170">
    <property type="match status" value="1"/>
</dbReference>
<dbReference type="SUPFAM" id="SSF82549">
    <property type="entry name" value="DAK1/DegV-like"/>
    <property type="match status" value="1"/>
</dbReference>
<dbReference type="AlphaFoldDB" id="A0A9D1QI61"/>
<sequence length="290" mass="32560">MKIAVVVDSTSYLPDALKEKYDIRTIPLSVVIGDESYKEDEEITPDEFYDRIRDMEELPRTSQPSIGDYILLLETLRREGYTDVVSVHLSGKISGTCQNAIAAGQSVKGIEVHAVDSEVACYVQGFLALYAAQHKDDMELDQLLLELEEMKRKKNTNAYFIVDTLTNLQKGGRLTNAQAMIGSLLKVKPILEFQDAQIVPYEKIRTKKKAMKKVEDVFETEMERHKGKPVTAVVIHSNAEAEAEEWLAALREKHPEVTFRLSYFGPVIGTHLGEGALGLGYTTYEVDTEV</sequence>
<dbReference type="InterPro" id="IPR043168">
    <property type="entry name" value="DegV_C"/>
</dbReference>
<dbReference type="Pfam" id="PF02645">
    <property type="entry name" value="DegV"/>
    <property type="match status" value="1"/>
</dbReference>
<dbReference type="PANTHER" id="PTHR33434">
    <property type="entry name" value="DEGV DOMAIN-CONTAINING PROTEIN DR_1986-RELATED"/>
    <property type="match status" value="1"/>
</dbReference>
<name>A0A9D1QI61_9STAP</name>
<dbReference type="PANTHER" id="PTHR33434:SF2">
    <property type="entry name" value="FATTY ACID-BINDING PROTEIN TM_1468"/>
    <property type="match status" value="1"/>
</dbReference>
<dbReference type="EMBL" id="DXHR01000018">
    <property type="protein sequence ID" value="HIW12660.1"/>
    <property type="molecule type" value="Genomic_DNA"/>
</dbReference>
<protein>
    <submittedName>
        <fullName evidence="3">DegV family protein</fullName>
    </submittedName>
</protein>
<dbReference type="InterPro" id="IPR050270">
    <property type="entry name" value="DegV_domain_contain"/>
</dbReference>
<evidence type="ECO:0000313" key="3">
    <source>
        <dbReference type="EMBL" id="HIW12660.1"/>
    </source>
</evidence>
<dbReference type="NCBIfam" id="TIGR00762">
    <property type="entry name" value="DegV"/>
    <property type="match status" value="1"/>
</dbReference>
<dbReference type="GO" id="GO:0008289">
    <property type="term" value="F:lipid binding"/>
    <property type="evidence" value="ECO:0007669"/>
    <property type="project" value="UniProtKB-KW"/>
</dbReference>
<dbReference type="Proteomes" id="UP000823989">
    <property type="component" value="Unassembled WGS sequence"/>
</dbReference>
<dbReference type="InterPro" id="IPR003797">
    <property type="entry name" value="DegV"/>
</dbReference>
<accession>A0A9D1QI61</accession>
<comment type="function">
    <text evidence="1">May bind long-chain fatty acids, such as palmitate, and may play a role in lipid transport or fatty acid metabolism.</text>
</comment>
<keyword evidence="2" id="KW-0446">Lipid-binding</keyword>
<evidence type="ECO:0000313" key="4">
    <source>
        <dbReference type="Proteomes" id="UP000823989"/>
    </source>
</evidence>
<dbReference type="Gene3D" id="3.30.1180.10">
    <property type="match status" value="1"/>
</dbReference>
<organism evidence="3 4">
    <name type="scientific">Candidatus Salinicoccus stercoripullorum</name>
    <dbReference type="NCBI Taxonomy" id="2838756"/>
    <lineage>
        <taxon>Bacteria</taxon>
        <taxon>Bacillati</taxon>
        <taxon>Bacillota</taxon>
        <taxon>Bacilli</taxon>
        <taxon>Bacillales</taxon>
        <taxon>Staphylococcaceae</taxon>
        <taxon>Salinicoccus</taxon>
    </lineage>
</organism>
<reference evidence="3" key="1">
    <citation type="journal article" date="2021" name="PeerJ">
        <title>Extensive microbial diversity within the chicken gut microbiome revealed by metagenomics and culture.</title>
        <authorList>
            <person name="Gilroy R."/>
            <person name="Ravi A."/>
            <person name="Getino M."/>
            <person name="Pursley I."/>
            <person name="Horton D.L."/>
            <person name="Alikhan N.F."/>
            <person name="Baker D."/>
            <person name="Gharbi K."/>
            <person name="Hall N."/>
            <person name="Watson M."/>
            <person name="Adriaenssens E.M."/>
            <person name="Foster-Nyarko E."/>
            <person name="Jarju S."/>
            <person name="Secka A."/>
            <person name="Antonio M."/>
            <person name="Oren A."/>
            <person name="Chaudhuri R.R."/>
            <person name="La Ragione R."/>
            <person name="Hildebrand F."/>
            <person name="Pallen M.J."/>
        </authorList>
    </citation>
    <scope>NUCLEOTIDE SEQUENCE</scope>
    <source>
        <strain evidence="3">ChiHjej13B12-752</strain>
    </source>
</reference>
<dbReference type="PROSITE" id="PS51482">
    <property type="entry name" value="DEGV"/>
    <property type="match status" value="1"/>
</dbReference>
<gene>
    <name evidence="3" type="ORF">H9891_05810</name>
</gene>
<comment type="caution">
    <text evidence="3">The sequence shown here is derived from an EMBL/GenBank/DDBJ whole genome shotgun (WGS) entry which is preliminary data.</text>
</comment>
<proteinExistence type="predicted"/>
<evidence type="ECO:0000256" key="2">
    <source>
        <dbReference type="ARBA" id="ARBA00023121"/>
    </source>
</evidence>